<evidence type="ECO:0000256" key="1">
    <source>
        <dbReference type="SAM" id="SignalP"/>
    </source>
</evidence>
<dbReference type="AlphaFoldDB" id="A0A6P6YFI7"/>
<evidence type="ECO:0000313" key="4">
    <source>
        <dbReference type="RefSeq" id="XP_027203549.1"/>
    </source>
</evidence>
<dbReference type="InParanoid" id="A0A6P6YFI7"/>
<dbReference type="KEGG" id="dpte:113797381"/>
<dbReference type="Proteomes" id="UP000515146">
    <property type="component" value="Unplaced"/>
</dbReference>
<keyword evidence="1" id="KW-0732">Signal</keyword>
<dbReference type="InterPro" id="IPR013201">
    <property type="entry name" value="Prot_inhib_I29"/>
</dbReference>
<feature type="non-terminal residue" evidence="4">
    <location>
        <position position="123"/>
    </location>
</feature>
<evidence type="ECO:0000313" key="3">
    <source>
        <dbReference type="Proteomes" id="UP000515146"/>
    </source>
</evidence>
<reference evidence="4" key="1">
    <citation type="submission" date="2025-08" db="UniProtKB">
        <authorList>
            <consortium name="RefSeq"/>
        </authorList>
    </citation>
    <scope>IDENTIFICATION</scope>
    <source>
        <strain evidence="4">Airmid</strain>
    </source>
</reference>
<dbReference type="RefSeq" id="XP_027203549.1">
    <property type="nucleotide sequence ID" value="XM_027347748.1"/>
</dbReference>
<dbReference type="SUPFAM" id="SSF54001">
    <property type="entry name" value="Cysteine proteinases"/>
    <property type="match status" value="1"/>
</dbReference>
<name>A0A6P6YFI7_DERPT</name>
<feature type="domain" description="Cathepsin propeptide inhibitor" evidence="2">
    <location>
        <begin position="29"/>
        <end position="81"/>
    </location>
</feature>
<dbReference type="InterPro" id="IPR038765">
    <property type="entry name" value="Papain-like_cys_pep_sf"/>
</dbReference>
<sequence>MKFISIVATVLLLLLEFNNARPSPLIRTFDEFKAAYNKTYATDEQEEIARKNFLESLKYVQSKNNQSIAISHLSDLPLDEQQIKINKNLITANICHIDSNMTISDEIDLRSLGTLPPIRMQGN</sequence>
<gene>
    <name evidence="4" type="primary">LOC113797381</name>
</gene>
<keyword evidence="3" id="KW-1185">Reference proteome</keyword>
<dbReference type="OrthoDB" id="10253408at2759"/>
<evidence type="ECO:0000259" key="2">
    <source>
        <dbReference type="SMART" id="SM00848"/>
    </source>
</evidence>
<dbReference type="Pfam" id="PF08246">
    <property type="entry name" value="Inhibitor_I29"/>
    <property type="match status" value="1"/>
</dbReference>
<feature type="chain" id="PRO_5028101129" evidence="1">
    <location>
        <begin position="21"/>
        <end position="123"/>
    </location>
</feature>
<protein>
    <submittedName>
        <fullName evidence="4">Peptidase 1-like</fullName>
    </submittedName>
</protein>
<accession>A0A6P6YFI7</accession>
<dbReference type="Gene3D" id="3.90.70.10">
    <property type="entry name" value="Cysteine proteinases"/>
    <property type="match status" value="1"/>
</dbReference>
<feature type="signal peptide" evidence="1">
    <location>
        <begin position="1"/>
        <end position="20"/>
    </location>
</feature>
<proteinExistence type="predicted"/>
<organism evidence="3 4">
    <name type="scientific">Dermatophagoides pteronyssinus</name>
    <name type="common">European house dust mite</name>
    <dbReference type="NCBI Taxonomy" id="6956"/>
    <lineage>
        <taxon>Eukaryota</taxon>
        <taxon>Metazoa</taxon>
        <taxon>Ecdysozoa</taxon>
        <taxon>Arthropoda</taxon>
        <taxon>Chelicerata</taxon>
        <taxon>Arachnida</taxon>
        <taxon>Acari</taxon>
        <taxon>Acariformes</taxon>
        <taxon>Sarcoptiformes</taxon>
        <taxon>Astigmata</taxon>
        <taxon>Psoroptidia</taxon>
        <taxon>Analgoidea</taxon>
        <taxon>Pyroglyphidae</taxon>
        <taxon>Dermatophagoidinae</taxon>
        <taxon>Dermatophagoides</taxon>
    </lineage>
</organism>
<dbReference type="SMART" id="SM00848">
    <property type="entry name" value="Inhibitor_I29"/>
    <property type="match status" value="1"/>
</dbReference>